<dbReference type="GO" id="GO:0005634">
    <property type="term" value="C:nucleus"/>
    <property type="evidence" value="ECO:0007669"/>
    <property type="project" value="UniProtKB-SubCell"/>
</dbReference>
<evidence type="ECO:0000256" key="5">
    <source>
        <dbReference type="ARBA" id="ARBA00023015"/>
    </source>
</evidence>
<feature type="region of interest" description="Leucine repeat II (LRII)" evidence="8">
    <location>
        <begin position="317"/>
        <end position="349"/>
    </location>
</feature>
<evidence type="ECO:0000256" key="7">
    <source>
        <dbReference type="ARBA" id="ARBA00023242"/>
    </source>
</evidence>
<keyword evidence="4 9" id="KW-0939">Gibberellin signaling pathway</keyword>
<keyword evidence="13" id="KW-1185">Reference proteome</keyword>
<name>A0AAQ3RB17_VIGMU</name>
<dbReference type="GO" id="GO:0009740">
    <property type="term" value="P:gibberellic acid mediated signaling pathway"/>
    <property type="evidence" value="ECO:0007669"/>
    <property type="project" value="UniProtKB-UniRule"/>
</dbReference>
<organism evidence="12 13">
    <name type="scientific">Vigna mungo</name>
    <name type="common">Black gram</name>
    <name type="synonym">Phaseolus mungo</name>
    <dbReference type="NCBI Taxonomy" id="3915"/>
    <lineage>
        <taxon>Eukaryota</taxon>
        <taxon>Viridiplantae</taxon>
        <taxon>Streptophyta</taxon>
        <taxon>Embryophyta</taxon>
        <taxon>Tracheophyta</taxon>
        <taxon>Spermatophyta</taxon>
        <taxon>Magnoliopsida</taxon>
        <taxon>eudicotyledons</taxon>
        <taxon>Gunneridae</taxon>
        <taxon>Pentapetalae</taxon>
        <taxon>rosids</taxon>
        <taxon>fabids</taxon>
        <taxon>Fabales</taxon>
        <taxon>Fabaceae</taxon>
        <taxon>Papilionoideae</taxon>
        <taxon>50 kb inversion clade</taxon>
        <taxon>NPAAA clade</taxon>
        <taxon>indigoferoid/millettioid clade</taxon>
        <taxon>Phaseoleae</taxon>
        <taxon>Vigna</taxon>
    </lineage>
</organism>
<feature type="domain" description="Transcriptional factor DELLA N-terminal" evidence="11">
    <location>
        <begin position="28"/>
        <end position="87"/>
    </location>
</feature>
<comment type="similarity">
    <text evidence="2 9">Belongs to the GRAS family. DELLA subfamily.</text>
</comment>
<feature type="region of interest" description="SAW" evidence="8">
    <location>
        <begin position="452"/>
        <end position="529"/>
    </location>
</feature>
<feature type="region of interest" description="Disordered" evidence="10">
    <location>
        <begin position="1"/>
        <end position="22"/>
    </location>
</feature>
<dbReference type="PANTHER" id="PTHR31636">
    <property type="entry name" value="OSJNBA0084A10.13 PROTEIN-RELATED"/>
    <property type="match status" value="1"/>
</dbReference>
<dbReference type="InterPro" id="IPR021914">
    <property type="entry name" value="TF_DELLA_N"/>
</dbReference>
<dbReference type="EMBL" id="CP144690">
    <property type="protein sequence ID" value="WVY89988.1"/>
    <property type="molecule type" value="Genomic_DNA"/>
</dbReference>
<reference evidence="12 13" key="1">
    <citation type="journal article" date="2023" name="Life. Sci Alliance">
        <title>Evolutionary insights into 3D genome organization and epigenetic landscape of Vigna mungo.</title>
        <authorList>
            <person name="Junaid A."/>
            <person name="Singh B."/>
            <person name="Bhatia S."/>
        </authorList>
    </citation>
    <scope>NUCLEOTIDE SEQUENCE [LARGE SCALE GENOMIC DNA]</scope>
    <source>
        <strain evidence="12">Urdbean</strain>
    </source>
</reference>
<dbReference type="Pfam" id="PF03514">
    <property type="entry name" value="GRAS"/>
    <property type="match status" value="1"/>
</dbReference>
<dbReference type="SMART" id="SM01129">
    <property type="entry name" value="DELLA"/>
    <property type="match status" value="1"/>
</dbReference>
<comment type="subcellular location">
    <subcellularLocation>
        <location evidence="1 9">Nucleus</location>
    </subcellularLocation>
</comment>
<evidence type="ECO:0000313" key="13">
    <source>
        <dbReference type="Proteomes" id="UP001374535"/>
    </source>
</evidence>
<comment type="caution">
    <text evidence="8">Lacks conserved residue(s) required for the propagation of feature annotation.</text>
</comment>
<dbReference type="InterPro" id="IPR005202">
    <property type="entry name" value="TF_GRAS"/>
</dbReference>
<evidence type="ECO:0000256" key="10">
    <source>
        <dbReference type="SAM" id="MobiDB-lite"/>
    </source>
</evidence>
<comment type="function">
    <text evidence="9">Transcriptional regulator that acts as a repressor of the gibberellin (GA) signaling pathway. Probably acts by participating in large multiprotein complexes that repress transcription of GA-inducible genes.</text>
</comment>
<dbReference type="Gene3D" id="1.10.10.1290">
    <property type="entry name" value="Transcriptional regulator DELLA, N-terminal domain"/>
    <property type="match status" value="1"/>
</dbReference>
<accession>A0AAQ3RB17</accession>
<dbReference type="Pfam" id="PF12041">
    <property type="entry name" value="DELLA"/>
    <property type="match status" value="1"/>
</dbReference>
<evidence type="ECO:0000259" key="11">
    <source>
        <dbReference type="Pfam" id="PF12041"/>
    </source>
</evidence>
<gene>
    <name evidence="12" type="ORF">V8G54_035502</name>
</gene>
<dbReference type="Proteomes" id="UP001374535">
    <property type="component" value="Chromosome 11"/>
</dbReference>
<evidence type="ECO:0000313" key="12">
    <source>
        <dbReference type="EMBL" id="WVY89988.1"/>
    </source>
</evidence>
<feature type="short sequence motif" description="VHIID" evidence="8">
    <location>
        <begin position="267"/>
        <end position="271"/>
    </location>
</feature>
<evidence type="ECO:0000256" key="1">
    <source>
        <dbReference type="ARBA" id="ARBA00004123"/>
    </source>
</evidence>
<evidence type="ECO:0000256" key="3">
    <source>
        <dbReference type="ARBA" id="ARBA00022843"/>
    </source>
</evidence>
<keyword evidence="6 9" id="KW-0804">Transcription</keyword>
<dbReference type="InterPro" id="IPR038088">
    <property type="entry name" value="DELLA_N_sf"/>
</dbReference>
<protein>
    <recommendedName>
        <fullName evidence="9">DELLA protein</fullName>
    </recommendedName>
</protein>
<feature type="short sequence motif" description="LXXLL motif" evidence="8">
    <location>
        <begin position="367"/>
        <end position="371"/>
    </location>
</feature>
<evidence type="ECO:0000256" key="6">
    <source>
        <dbReference type="ARBA" id="ARBA00023163"/>
    </source>
</evidence>
<evidence type="ECO:0000256" key="9">
    <source>
        <dbReference type="RuleBase" id="RU367159"/>
    </source>
</evidence>
<keyword evidence="3" id="KW-0832">Ubl conjugation</keyword>
<proteinExistence type="inferred from homology"/>
<comment type="domain">
    <text evidence="9">The DELLA motif is required for its GA-induced degradation.</text>
</comment>
<dbReference type="PROSITE" id="PS50985">
    <property type="entry name" value="GRAS"/>
    <property type="match status" value="1"/>
</dbReference>
<feature type="region of interest" description="VHIID" evidence="8">
    <location>
        <begin position="236"/>
        <end position="301"/>
    </location>
</feature>
<sequence>MGDASEVKGECSGSGKGKKMFEEEENEDKLLAGVGYKVCSSDMVDVAHKLDQLEMVMEEDGISHLASNTVHYDPTDLYGWVQNILNNAPNHPITTNSNNAIIPSPLTPVPENDLTAIPLPYIEAYPQTENQNCHKRFKSSSSPLWPAISSDNVLPVVLVEEAGVYLVHALMACAEAIQLGNASLASSLVKHAGTLAVSQGGSMGKVASFFAQALARRIYGFYPYETLDSSYSDMLHTHFYESSPYLKFAHFTANHAILEAFATADTVHVIDFGLKQGLQWPAFMQALAVRPGGPPAFRLSGIGPPRLDDPDSDSLSQVGLKLAELARKIRIQFEFRGFVCNSLADLDPSVLDIREGEFVAVNSIFELHRLLARPVDIEKVLATVKRIKPEIVTVVEQEANHNGPVFLERFTEALYYYSSLFDSMEGSVAAPNEQALVMAEMYLGRQICNVVACEGEERVERHETLGQWRARLGLGGLEPVRMGSNAFRQARMLLGLYAEGGEGYRVEENNGCLLLGWHTRPLVASSAWRLAPNGLHPVRDQNEMNQDSRYCYVKE</sequence>
<dbReference type="AlphaFoldDB" id="A0AAQ3RB17"/>
<evidence type="ECO:0000256" key="8">
    <source>
        <dbReference type="PROSITE-ProRule" id="PRU01191"/>
    </source>
</evidence>
<evidence type="ECO:0000256" key="4">
    <source>
        <dbReference type="ARBA" id="ARBA00022941"/>
    </source>
</evidence>
<keyword evidence="7 9" id="KW-0539">Nucleus</keyword>
<evidence type="ECO:0000256" key="2">
    <source>
        <dbReference type="ARBA" id="ARBA00010273"/>
    </source>
</evidence>
<keyword evidence="5 9" id="KW-0805">Transcription regulation</keyword>